<dbReference type="HOGENOM" id="CLU_792464_0_0_1"/>
<dbReference type="GO" id="GO:0006367">
    <property type="term" value="P:transcription initiation at RNA polymerase II promoter"/>
    <property type="evidence" value="ECO:0007669"/>
    <property type="project" value="TreeGrafter"/>
</dbReference>
<keyword evidence="2" id="KW-0396">Initiation factor</keyword>
<gene>
    <name evidence="2" type="ORF">DI09_77p90</name>
</gene>
<comment type="caution">
    <text evidence="2">The sequence shown here is derived from an EMBL/GenBank/DDBJ whole genome shotgun (WGS) entry which is preliminary data.</text>
</comment>
<reference evidence="2 3" key="1">
    <citation type="submission" date="2014-04" db="EMBL/GenBank/DDBJ databases">
        <title>A new species of microsporidia sheds light on the evolution of extreme parasitism.</title>
        <authorList>
            <person name="Haag K.L."/>
            <person name="James T.Y."/>
            <person name="Larsson R."/>
            <person name="Schaer T.M."/>
            <person name="Refardt D."/>
            <person name="Pombert J.-F."/>
            <person name="Ebert D."/>
        </authorList>
    </citation>
    <scope>NUCLEOTIDE SEQUENCE [LARGE SCALE GENOMIC DNA]</scope>
    <source>
        <strain evidence="2 3">UGP3</strain>
        <tissue evidence="2">Spores</tissue>
    </source>
</reference>
<accession>A0A098VNG3</accession>
<evidence type="ECO:0000313" key="2">
    <source>
        <dbReference type="EMBL" id="KGG50319.1"/>
    </source>
</evidence>
<proteinExistence type="predicted"/>
<dbReference type="InterPro" id="IPR057345">
    <property type="entry name" value="Ig-like_TAF2"/>
</dbReference>
<keyword evidence="3" id="KW-1185">Reference proteome</keyword>
<protein>
    <submittedName>
        <fullName evidence="2">Subunit of transcription initiation factor TFIID</fullName>
    </submittedName>
</protein>
<evidence type="ECO:0000313" key="3">
    <source>
        <dbReference type="Proteomes" id="UP000029725"/>
    </source>
</evidence>
<dbReference type="PANTHER" id="PTHR15137">
    <property type="entry name" value="TRANSCRIPTION INITIATION FACTOR TFIID"/>
    <property type="match status" value="1"/>
</dbReference>
<dbReference type="GO" id="GO:0016251">
    <property type="term" value="F:RNA polymerase II general transcription initiation factor activity"/>
    <property type="evidence" value="ECO:0007669"/>
    <property type="project" value="TreeGrafter"/>
</dbReference>
<dbReference type="Pfam" id="PF25316">
    <property type="entry name" value="TAF2_3rd"/>
    <property type="match status" value="1"/>
</dbReference>
<sequence length="350" mass="38151">MRLRTQMELLCATEVDSPPLSISGPLDDISDVLFGPGGSQTSSLKDDEERAAVAANPPPSLEGILAEESFFDFYLLKSGLIFKAIEGKIGPYAMAKTLSTLPSFINSLNREQSKAEQDALPSTGASNPAFAFSSPAATGDTGMVILITSGHFFRLVRKVSGKDLRPFADQWIYAPGHANLHASFGLNRKKCCLEIRISQNCTHPDRGGRFCGPLKIRVQESDQYYDHVVHIEDASHFFELPYHSKYKKSTAGGSLSISGGGGGTGGGGGNASSSAPIHLHPIEESSSTTMGIDQLIADESPVQWVRLDPEMEWMRKVSVEQPEFMWIEQLENDRDVISQAEVCFHDLFLP</sequence>
<keyword evidence="2" id="KW-0648">Protein biosynthesis</keyword>
<dbReference type="VEuPathDB" id="MicrosporidiaDB:DI09_77p90"/>
<dbReference type="GO" id="GO:0003743">
    <property type="term" value="F:translation initiation factor activity"/>
    <property type="evidence" value="ECO:0007669"/>
    <property type="project" value="UniProtKB-KW"/>
</dbReference>
<dbReference type="GeneID" id="25260803"/>
<dbReference type="RefSeq" id="XP_013236762.1">
    <property type="nucleotide sequence ID" value="XM_013381308.1"/>
</dbReference>
<dbReference type="PANTHER" id="PTHR15137:SF9">
    <property type="entry name" value="TRANSCRIPTION INITIATION FACTOR TFIID SUBUNIT 2"/>
    <property type="match status" value="1"/>
</dbReference>
<dbReference type="GO" id="GO:0005669">
    <property type="term" value="C:transcription factor TFIID complex"/>
    <property type="evidence" value="ECO:0007669"/>
    <property type="project" value="InterPro"/>
</dbReference>
<dbReference type="GO" id="GO:0000976">
    <property type="term" value="F:transcription cis-regulatory region binding"/>
    <property type="evidence" value="ECO:0007669"/>
    <property type="project" value="TreeGrafter"/>
</dbReference>
<evidence type="ECO:0000259" key="1">
    <source>
        <dbReference type="Pfam" id="PF25316"/>
    </source>
</evidence>
<feature type="domain" description="Transcription initiation factor TFIID subunit 2 Ig-like" evidence="1">
    <location>
        <begin position="176"/>
        <end position="322"/>
    </location>
</feature>
<dbReference type="InterPro" id="IPR037813">
    <property type="entry name" value="TAF2"/>
</dbReference>
<dbReference type="OrthoDB" id="308861at2759"/>
<dbReference type="GO" id="GO:0003682">
    <property type="term" value="F:chromatin binding"/>
    <property type="evidence" value="ECO:0007669"/>
    <property type="project" value="TreeGrafter"/>
</dbReference>
<organism evidence="2 3">
    <name type="scientific">Mitosporidium daphniae</name>
    <dbReference type="NCBI Taxonomy" id="1485682"/>
    <lineage>
        <taxon>Eukaryota</taxon>
        <taxon>Fungi</taxon>
        <taxon>Fungi incertae sedis</taxon>
        <taxon>Microsporidia</taxon>
        <taxon>Mitosporidium</taxon>
    </lineage>
</organism>
<dbReference type="Proteomes" id="UP000029725">
    <property type="component" value="Unassembled WGS sequence"/>
</dbReference>
<dbReference type="EMBL" id="JMKJ01000587">
    <property type="protein sequence ID" value="KGG50319.1"/>
    <property type="molecule type" value="Genomic_DNA"/>
</dbReference>
<name>A0A098VNG3_9MICR</name>
<dbReference type="AlphaFoldDB" id="A0A098VNG3"/>